<dbReference type="EMBL" id="ALQA01000099">
    <property type="protein sequence ID" value="EJZ04812.1"/>
    <property type="molecule type" value="Genomic_DNA"/>
</dbReference>
<name>K0UBW9_MYCVA</name>
<dbReference type="eggNOG" id="ENOG5031DH5">
    <property type="taxonomic scope" value="Bacteria"/>
</dbReference>
<protein>
    <submittedName>
        <fullName evidence="1">Uncharacterized protein</fullName>
    </submittedName>
</protein>
<dbReference type="Proteomes" id="UP000006072">
    <property type="component" value="Unassembled WGS sequence"/>
</dbReference>
<comment type="caution">
    <text evidence="1">The sequence shown here is derived from an EMBL/GenBank/DDBJ whole genome shotgun (WGS) entry which is preliminary data.</text>
</comment>
<gene>
    <name evidence="1" type="ORF">MVAC_27334</name>
</gene>
<dbReference type="PATRIC" id="fig|1194972.3.peg.5434"/>
<accession>K0UBW9</accession>
<dbReference type="HOGENOM" id="CLU_1119230_0_0_11"/>
<organism evidence="1 2">
    <name type="scientific">Mycolicibacterium vaccae ATCC 25954</name>
    <dbReference type="NCBI Taxonomy" id="1194972"/>
    <lineage>
        <taxon>Bacteria</taxon>
        <taxon>Bacillati</taxon>
        <taxon>Actinomycetota</taxon>
        <taxon>Actinomycetes</taxon>
        <taxon>Mycobacteriales</taxon>
        <taxon>Mycobacteriaceae</taxon>
        <taxon>Mycolicibacterium</taxon>
    </lineage>
</organism>
<evidence type="ECO:0000313" key="1">
    <source>
        <dbReference type="EMBL" id="EJZ04812.1"/>
    </source>
</evidence>
<sequence length="248" mass="26544">MNTHLTPRAAAAAVTAHPVLPPGDDERFVGFGIMGLPFTSGHYLALRQFPATTFAPAYVSVWHRDPACTWTFYATTPGAQSCARYFSSATPNDPVQCGIDLAWESEWSVRVEIPGLLRWTVGMQNTWATRLMTSIGGRLPEAAWTSPAALSTISRIAGPALGVGDIRLTGTAANGQRYMVAPKTVWAVSDSTATVRGNDLGPIGPLMRQARLGDFRLPQRGIGVIGSGHFETYDAARHSAADRTVAFG</sequence>
<dbReference type="AlphaFoldDB" id="K0UBW9"/>
<dbReference type="RefSeq" id="WP_003928745.1">
    <property type="nucleotide sequence ID" value="NZ_JH814684.1"/>
</dbReference>
<keyword evidence="2" id="KW-1185">Reference proteome</keyword>
<reference evidence="1 2" key="1">
    <citation type="journal article" date="2012" name="J. Bacteriol.">
        <title>Complete Genome Sequence of Mycobacterium vaccae Type Strain ATCC 25954.</title>
        <authorList>
            <person name="Ho Y.S."/>
            <person name="Adroub S.A."/>
            <person name="Abadi M."/>
            <person name="Al Alwan B."/>
            <person name="Alkhateeb R."/>
            <person name="Gao G."/>
            <person name="Ragab A."/>
            <person name="Ali S."/>
            <person name="van Soolingen D."/>
            <person name="Bitter W."/>
            <person name="Pain A."/>
            <person name="Abdallah A.M."/>
        </authorList>
    </citation>
    <scope>NUCLEOTIDE SEQUENCE [LARGE SCALE GENOMIC DNA]</scope>
    <source>
        <strain evidence="1 2">ATCC 25954</strain>
    </source>
</reference>
<evidence type="ECO:0000313" key="2">
    <source>
        <dbReference type="Proteomes" id="UP000006072"/>
    </source>
</evidence>
<proteinExistence type="predicted"/>